<dbReference type="PATRIC" id="fig|269796.9.peg.1542"/>
<dbReference type="Proteomes" id="UP000001929">
    <property type="component" value="Chromosome"/>
</dbReference>
<dbReference type="KEGG" id="rru:Rru_A1470"/>
<organism evidence="1 2">
    <name type="scientific">Rhodospirillum rubrum (strain ATCC 11170 / ATH 1.1.1 / DSM 467 / LMG 4362 / NCIMB 8255 / S1)</name>
    <dbReference type="NCBI Taxonomy" id="269796"/>
    <lineage>
        <taxon>Bacteria</taxon>
        <taxon>Pseudomonadati</taxon>
        <taxon>Pseudomonadota</taxon>
        <taxon>Alphaproteobacteria</taxon>
        <taxon>Rhodospirillales</taxon>
        <taxon>Rhodospirillaceae</taxon>
        <taxon>Rhodospirillum</taxon>
    </lineage>
</organism>
<keyword evidence="2" id="KW-1185">Reference proteome</keyword>
<evidence type="ECO:0000313" key="2">
    <source>
        <dbReference type="Proteomes" id="UP000001929"/>
    </source>
</evidence>
<dbReference type="EMBL" id="CP000230">
    <property type="protein sequence ID" value="ABC22271.1"/>
    <property type="molecule type" value="Genomic_DNA"/>
</dbReference>
<accession>Q2RUC4</accession>
<evidence type="ECO:0000313" key="1">
    <source>
        <dbReference type="EMBL" id="ABC22271.1"/>
    </source>
</evidence>
<dbReference type="STRING" id="269796.Rru_A1470"/>
<proteinExistence type="predicted"/>
<reference evidence="1 2" key="1">
    <citation type="journal article" date="2011" name="Stand. Genomic Sci.">
        <title>Complete genome sequence of Rhodospirillum rubrum type strain (S1).</title>
        <authorList>
            <person name="Munk A.C."/>
            <person name="Copeland A."/>
            <person name="Lucas S."/>
            <person name="Lapidus A."/>
            <person name="Del Rio T.G."/>
            <person name="Barry K."/>
            <person name="Detter J.C."/>
            <person name="Hammon N."/>
            <person name="Israni S."/>
            <person name="Pitluck S."/>
            <person name="Brettin T."/>
            <person name="Bruce D."/>
            <person name="Han C."/>
            <person name="Tapia R."/>
            <person name="Gilna P."/>
            <person name="Schmutz J."/>
            <person name="Larimer F."/>
            <person name="Land M."/>
            <person name="Kyrpides N.C."/>
            <person name="Mavromatis K."/>
            <person name="Richardson P."/>
            <person name="Rohde M."/>
            <person name="Goker M."/>
            <person name="Klenk H.P."/>
            <person name="Zhang Y."/>
            <person name="Roberts G.P."/>
            <person name="Reslewic S."/>
            <person name="Schwartz D.C."/>
        </authorList>
    </citation>
    <scope>NUCLEOTIDE SEQUENCE [LARGE SCALE GENOMIC DNA]</scope>
    <source>
        <strain evidence="2">ATCC 11170 / ATH 1.1.1 / DSM 467 / LMG 4362 / NCIMB 8255 / S1</strain>
    </source>
</reference>
<dbReference type="RefSeq" id="WP_011389224.1">
    <property type="nucleotide sequence ID" value="NC_007643.1"/>
</dbReference>
<gene>
    <name evidence="1" type="ordered locus">Rru_A1470</name>
</gene>
<dbReference type="AlphaFoldDB" id="Q2RUC4"/>
<dbReference type="HOGENOM" id="CLU_2397678_0_0_5"/>
<sequence length="93" mass="9727">MPIPANDALVIEIPVTLKVSIAVQHSVPPLSARESEALAIKAAESFLRVDRGRICAFNEISRLSARSTGLVVSVVGTVCGESEAISQTLAKAV</sequence>
<dbReference type="EnsemblBacteria" id="ABC22271">
    <property type="protein sequence ID" value="ABC22271"/>
    <property type="gene ID" value="Rru_A1470"/>
</dbReference>
<protein>
    <submittedName>
        <fullName evidence="1">Uncharacterized protein</fullName>
    </submittedName>
</protein>
<name>Q2RUC4_RHORT</name>